<evidence type="ECO:0000259" key="1">
    <source>
        <dbReference type="PROSITE" id="PS51833"/>
    </source>
</evidence>
<sequence>MTPTALTPSEHIPTLTDLELECPPLPQTLLEAIQLMERPEPPEPEEVEALLQHDPAAVARLLRVANSAYYGLRGRIGEVHHAIVVLGPPAVVGMVMSMGMLSMKSAFDARTAAPFLNLVRHCAATAYLARLLIQRAPRPGDWRPESAYTAGLLHDFAKLLLLYNKPDAALAAFQPGAGPHTPEEQEAVFGYSLEVITQALALHMKLPEPLFRALMDLYGEGRGDGVAATPGALLRVASLGATWLDYGFDEPMRREEEPLDADWELTAQLFGYPDAEAVWQTVEAAREILQNYVDAHF</sequence>
<dbReference type="Proteomes" id="UP000002221">
    <property type="component" value="Chromosome"/>
</dbReference>
<dbReference type="PANTHER" id="PTHR33525:SF4">
    <property type="entry name" value="CYCLIC DI-GMP PHOSPHODIESTERASE CDGJ"/>
    <property type="match status" value="1"/>
</dbReference>
<dbReference type="Pfam" id="PF08668">
    <property type="entry name" value="HDOD"/>
    <property type="match status" value="1"/>
</dbReference>
<evidence type="ECO:0000313" key="2">
    <source>
        <dbReference type="EMBL" id="ACY49596.1"/>
    </source>
</evidence>
<keyword evidence="3" id="KW-1185">Reference proteome</keyword>
<dbReference type="SUPFAM" id="SSF109604">
    <property type="entry name" value="HD-domain/PDEase-like"/>
    <property type="match status" value="1"/>
</dbReference>
<proteinExistence type="predicted"/>
<dbReference type="EMBL" id="CP001807">
    <property type="protein sequence ID" value="ACY49596.1"/>
    <property type="molecule type" value="Genomic_DNA"/>
</dbReference>
<dbReference type="InterPro" id="IPR052340">
    <property type="entry name" value="RNase_Y/CdgJ"/>
</dbReference>
<dbReference type="KEGG" id="rmr:Rmar_2725"/>
<evidence type="ECO:0000313" key="3">
    <source>
        <dbReference type="Proteomes" id="UP000002221"/>
    </source>
</evidence>
<dbReference type="Gene3D" id="1.10.3210.10">
    <property type="entry name" value="Hypothetical protein af1432"/>
    <property type="match status" value="1"/>
</dbReference>
<dbReference type="RefSeq" id="WP_012845206.1">
    <property type="nucleotide sequence ID" value="NC_013501.1"/>
</dbReference>
<dbReference type="InterPro" id="IPR003607">
    <property type="entry name" value="HD/PDEase_dom"/>
</dbReference>
<feature type="domain" description="HDOD" evidence="1">
    <location>
        <begin position="22"/>
        <end position="220"/>
    </location>
</feature>
<dbReference type="AlphaFoldDB" id="D0MGN3"/>
<dbReference type="STRING" id="518766.Rmar_2725"/>
<reference evidence="2 3" key="1">
    <citation type="journal article" date="2009" name="Stand. Genomic Sci.">
        <title>Complete genome sequence of Rhodothermus marinus type strain (R-10).</title>
        <authorList>
            <person name="Nolan M."/>
            <person name="Tindall B.J."/>
            <person name="Pomrenke H."/>
            <person name="Lapidus A."/>
            <person name="Copeland A."/>
            <person name="Glavina Del Rio T."/>
            <person name="Lucas S."/>
            <person name="Chen F."/>
            <person name="Tice H."/>
            <person name="Cheng J.F."/>
            <person name="Saunders E."/>
            <person name="Han C."/>
            <person name="Bruce D."/>
            <person name="Goodwin L."/>
            <person name="Chain P."/>
            <person name="Pitluck S."/>
            <person name="Ovchinikova G."/>
            <person name="Pati A."/>
            <person name="Ivanova N."/>
            <person name="Mavromatis K."/>
            <person name="Chen A."/>
            <person name="Palaniappan K."/>
            <person name="Land M."/>
            <person name="Hauser L."/>
            <person name="Chang Y.J."/>
            <person name="Jeffries C.D."/>
            <person name="Brettin T."/>
            <person name="Goker M."/>
            <person name="Bristow J."/>
            <person name="Eisen J.A."/>
            <person name="Markowitz V."/>
            <person name="Hugenholtz P."/>
            <person name="Kyrpides N.C."/>
            <person name="Klenk H.P."/>
            <person name="Detter J.C."/>
        </authorList>
    </citation>
    <scope>NUCLEOTIDE SEQUENCE [LARGE SCALE GENOMIC DNA]</scope>
    <source>
        <strain evidence="3">ATCC 43812 / DSM 4252 / R-10</strain>
    </source>
</reference>
<dbReference type="HOGENOM" id="CLU_758364_0_0_10"/>
<dbReference type="eggNOG" id="COG1639">
    <property type="taxonomic scope" value="Bacteria"/>
</dbReference>
<gene>
    <name evidence="2" type="ordered locus">Rmar_2725</name>
</gene>
<organism evidence="2 3">
    <name type="scientific">Rhodothermus marinus (strain ATCC 43812 / DSM 4252 / R-10)</name>
    <name type="common">Rhodothermus obamensis</name>
    <dbReference type="NCBI Taxonomy" id="518766"/>
    <lineage>
        <taxon>Bacteria</taxon>
        <taxon>Pseudomonadati</taxon>
        <taxon>Rhodothermota</taxon>
        <taxon>Rhodothermia</taxon>
        <taxon>Rhodothermales</taxon>
        <taxon>Rhodothermaceae</taxon>
        <taxon>Rhodothermus</taxon>
    </lineage>
</organism>
<protein>
    <submittedName>
        <fullName evidence="2">Putative signal transduction protein</fullName>
    </submittedName>
</protein>
<dbReference type="CDD" id="cd00077">
    <property type="entry name" value="HDc"/>
    <property type="match status" value="1"/>
</dbReference>
<dbReference type="InterPro" id="IPR013976">
    <property type="entry name" value="HDOD"/>
</dbReference>
<dbReference type="PROSITE" id="PS51833">
    <property type="entry name" value="HDOD"/>
    <property type="match status" value="1"/>
</dbReference>
<accession>D0MGN3</accession>
<name>D0MGN3_RHOM4</name>
<dbReference type="PANTHER" id="PTHR33525">
    <property type="match status" value="1"/>
</dbReference>